<dbReference type="InterPro" id="IPR029787">
    <property type="entry name" value="Nucleotide_cyclase"/>
</dbReference>
<dbReference type="NCBIfam" id="TIGR00254">
    <property type="entry name" value="GGDEF"/>
    <property type="match status" value="1"/>
</dbReference>
<dbReference type="PROSITE" id="PS50112">
    <property type="entry name" value="PAS"/>
    <property type="match status" value="1"/>
</dbReference>
<dbReference type="PANTHER" id="PTHR44757:SF2">
    <property type="entry name" value="BIOFILM ARCHITECTURE MAINTENANCE PROTEIN MBAA"/>
    <property type="match status" value="1"/>
</dbReference>
<evidence type="ECO:0000256" key="1">
    <source>
        <dbReference type="SAM" id="SignalP"/>
    </source>
</evidence>
<dbReference type="SUPFAM" id="SSF55073">
    <property type="entry name" value="Nucleotide cyclase"/>
    <property type="match status" value="1"/>
</dbReference>
<dbReference type="InterPro" id="IPR013655">
    <property type="entry name" value="PAS_fold_3"/>
</dbReference>
<dbReference type="SMART" id="SM00052">
    <property type="entry name" value="EAL"/>
    <property type="match status" value="1"/>
</dbReference>
<evidence type="ECO:0000259" key="3">
    <source>
        <dbReference type="PROSITE" id="PS50113"/>
    </source>
</evidence>
<evidence type="ECO:0000313" key="6">
    <source>
        <dbReference type="EMBL" id="MCO6050910.1"/>
    </source>
</evidence>
<dbReference type="InterPro" id="IPR035965">
    <property type="entry name" value="PAS-like_dom_sf"/>
</dbReference>
<dbReference type="InterPro" id="IPR035919">
    <property type="entry name" value="EAL_sf"/>
</dbReference>
<dbReference type="SMART" id="SM00267">
    <property type="entry name" value="GGDEF"/>
    <property type="match status" value="1"/>
</dbReference>
<dbReference type="PROSITE" id="PS50883">
    <property type="entry name" value="EAL"/>
    <property type="match status" value="1"/>
</dbReference>
<reference evidence="6 7" key="1">
    <citation type="submission" date="2022-06" db="EMBL/GenBank/DDBJ databases">
        <title>Mesorhizobium sp. strain RP14 Genome sequencing and assembly.</title>
        <authorList>
            <person name="Kim I."/>
        </authorList>
    </citation>
    <scope>NUCLEOTIDE SEQUENCE [LARGE SCALE GENOMIC DNA]</scope>
    <source>
        <strain evidence="7">RP14(2022)</strain>
    </source>
</reference>
<evidence type="ECO:0000259" key="5">
    <source>
        <dbReference type="PROSITE" id="PS50887"/>
    </source>
</evidence>
<sequence>MPPFLQDGSQWAALALPLLSLASGASLAAAAFFAQRSLKARRERDRLDALVNHLGEGVYRARLDRTIISANKALVAMNGYRSEAQMLDALRNSSEQWYVDQAKGDVFYARLMRDGSVSDFVAETYRHKTRQKIWITESARLVVHERTGKPLYYEGSVRDITETMARLTLEERFRRLTSALPGVLFQVDVMDDGTAHFGYLSQSISKLTGHPHRAHMADPLLFRSLIHADDIELYDRSREAALAERQPWEVECRLTAKDGTERWLRITASSQRQGDGLTWRGYMADVTRRCRQETENARLAFYDPLTHLPNRRKFLERMAAETGCAAGDGFGALLFIDLDNFKALNDTQGHDVGDAYLVQVAERLSACVGESDMIARLGGDEFVVVLGSKFNESALATRDAILLGHRVLDAVQKQFAIGRVRHVGSASIGLVVFDRQEKRVDEVLKRADLAMYQAKAAGRNRLALFDPASMEREADRFKLTAELRTAIDQKAFSLHFQPVLDDERIIIGAEALLRWDHPTRGTILPPQFLQLADEGGLGAELSAMVVEQGIATLASWQRDPELRNLRLALKMNARAFADAGFVAALHRSLRHHEVDARKLVFELTETVLACQTSAAIERMNQVKEIGINLALDDFGTGSASILQLKQLPIDFIKIDGSFVADIEKSDGDRSLVKTILAMARTLKVKTVAEHVENPKQEAFLRAFGCDFFQGYLYAPPMTPRVFEDFVRHGRDLRPAPFNAGRLGSV</sequence>
<feature type="domain" description="PAC" evidence="3">
    <location>
        <begin position="248"/>
        <end position="298"/>
    </location>
</feature>
<dbReference type="Gene3D" id="3.30.70.270">
    <property type="match status" value="1"/>
</dbReference>
<comment type="caution">
    <text evidence="6">The sequence shown here is derived from an EMBL/GenBank/DDBJ whole genome shotgun (WGS) entry which is preliminary data.</text>
</comment>
<evidence type="ECO:0000259" key="4">
    <source>
        <dbReference type="PROSITE" id="PS50883"/>
    </source>
</evidence>
<dbReference type="CDD" id="cd01949">
    <property type="entry name" value="GGDEF"/>
    <property type="match status" value="1"/>
</dbReference>
<dbReference type="SUPFAM" id="SSF141868">
    <property type="entry name" value="EAL domain-like"/>
    <property type="match status" value="1"/>
</dbReference>
<dbReference type="InterPro" id="IPR000014">
    <property type="entry name" value="PAS"/>
</dbReference>
<dbReference type="CDD" id="cd00130">
    <property type="entry name" value="PAS"/>
    <property type="match status" value="1"/>
</dbReference>
<dbReference type="InterPro" id="IPR052155">
    <property type="entry name" value="Biofilm_reg_signaling"/>
</dbReference>
<dbReference type="PANTHER" id="PTHR44757">
    <property type="entry name" value="DIGUANYLATE CYCLASE DGCP"/>
    <property type="match status" value="1"/>
</dbReference>
<dbReference type="SMART" id="SM00086">
    <property type="entry name" value="PAC"/>
    <property type="match status" value="2"/>
</dbReference>
<accession>A0ABT1C7U1</accession>
<protein>
    <submittedName>
        <fullName evidence="6">EAL domain-containing protein</fullName>
    </submittedName>
</protein>
<name>A0ABT1C7U1_9HYPH</name>
<dbReference type="Pfam" id="PF00563">
    <property type="entry name" value="EAL"/>
    <property type="match status" value="1"/>
</dbReference>
<dbReference type="Gene3D" id="3.20.20.450">
    <property type="entry name" value="EAL domain"/>
    <property type="match status" value="1"/>
</dbReference>
<dbReference type="EMBL" id="JAMXQS010000006">
    <property type="protein sequence ID" value="MCO6050910.1"/>
    <property type="molecule type" value="Genomic_DNA"/>
</dbReference>
<dbReference type="CDD" id="cd01948">
    <property type="entry name" value="EAL"/>
    <property type="match status" value="1"/>
</dbReference>
<dbReference type="PROSITE" id="PS50887">
    <property type="entry name" value="GGDEF"/>
    <property type="match status" value="1"/>
</dbReference>
<keyword evidence="7" id="KW-1185">Reference proteome</keyword>
<feature type="chain" id="PRO_5045800189" evidence="1">
    <location>
        <begin position="29"/>
        <end position="745"/>
    </location>
</feature>
<dbReference type="InterPro" id="IPR043128">
    <property type="entry name" value="Rev_trsase/Diguanyl_cyclase"/>
</dbReference>
<proteinExistence type="predicted"/>
<keyword evidence="1" id="KW-0732">Signal</keyword>
<dbReference type="Gene3D" id="3.30.450.20">
    <property type="entry name" value="PAS domain"/>
    <property type="match status" value="2"/>
</dbReference>
<dbReference type="InterPro" id="IPR000700">
    <property type="entry name" value="PAS-assoc_C"/>
</dbReference>
<dbReference type="NCBIfam" id="TIGR00229">
    <property type="entry name" value="sensory_box"/>
    <property type="match status" value="1"/>
</dbReference>
<evidence type="ECO:0000313" key="7">
    <source>
        <dbReference type="Proteomes" id="UP001205906"/>
    </source>
</evidence>
<feature type="signal peptide" evidence="1">
    <location>
        <begin position="1"/>
        <end position="28"/>
    </location>
</feature>
<dbReference type="PROSITE" id="PS50113">
    <property type="entry name" value="PAC"/>
    <property type="match status" value="1"/>
</dbReference>
<dbReference type="InterPro" id="IPR000160">
    <property type="entry name" value="GGDEF_dom"/>
</dbReference>
<feature type="domain" description="PAS" evidence="2">
    <location>
        <begin position="169"/>
        <end position="245"/>
    </location>
</feature>
<feature type="domain" description="GGDEF" evidence="5">
    <location>
        <begin position="329"/>
        <end position="467"/>
    </location>
</feature>
<dbReference type="InterPro" id="IPR001633">
    <property type="entry name" value="EAL_dom"/>
</dbReference>
<dbReference type="SUPFAM" id="SSF55785">
    <property type="entry name" value="PYP-like sensor domain (PAS domain)"/>
    <property type="match status" value="2"/>
</dbReference>
<dbReference type="Pfam" id="PF00990">
    <property type="entry name" value="GGDEF"/>
    <property type="match status" value="1"/>
</dbReference>
<dbReference type="Pfam" id="PF13426">
    <property type="entry name" value="PAS_9"/>
    <property type="match status" value="1"/>
</dbReference>
<gene>
    <name evidence="6" type="ORF">NGM99_14090</name>
</gene>
<dbReference type="RefSeq" id="WP_252819936.1">
    <property type="nucleotide sequence ID" value="NZ_JAMXQS010000006.1"/>
</dbReference>
<dbReference type="InterPro" id="IPR001610">
    <property type="entry name" value="PAC"/>
</dbReference>
<dbReference type="Proteomes" id="UP001205906">
    <property type="component" value="Unassembled WGS sequence"/>
</dbReference>
<feature type="domain" description="EAL" evidence="4">
    <location>
        <begin position="476"/>
        <end position="730"/>
    </location>
</feature>
<organism evidence="6 7">
    <name type="scientific">Mesorhizobium liriopis</name>
    <dbReference type="NCBI Taxonomy" id="2953882"/>
    <lineage>
        <taxon>Bacteria</taxon>
        <taxon>Pseudomonadati</taxon>
        <taxon>Pseudomonadota</taxon>
        <taxon>Alphaproteobacteria</taxon>
        <taxon>Hyphomicrobiales</taxon>
        <taxon>Phyllobacteriaceae</taxon>
        <taxon>Mesorhizobium</taxon>
    </lineage>
</organism>
<evidence type="ECO:0000259" key="2">
    <source>
        <dbReference type="PROSITE" id="PS50112"/>
    </source>
</evidence>
<dbReference type="Pfam" id="PF08447">
    <property type="entry name" value="PAS_3"/>
    <property type="match status" value="1"/>
</dbReference>